<proteinExistence type="predicted"/>
<comment type="caution">
    <text evidence="1">The sequence shown here is derived from an EMBL/GenBank/DDBJ whole genome shotgun (WGS) entry which is preliminary data.</text>
</comment>
<keyword evidence="2" id="KW-1185">Reference proteome</keyword>
<dbReference type="EMBL" id="BDQV01016662">
    <property type="protein sequence ID" value="GAY69513.1"/>
    <property type="molecule type" value="Genomic_DNA"/>
</dbReference>
<dbReference type="AlphaFoldDB" id="A0A2H5QY37"/>
<accession>A0A2H5QY37</accession>
<organism evidence="1 2">
    <name type="scientific">Citrus unshiu</name>
    <name type="common">Satsuma mandarin</name>
    <name type="synonym">Citrus nobilis var. unshiu</name>
    <dbReference type="NCBI Taxonomy" id="55188"/>
    <lineage>
        <taxon>Eukaryota</taxon>
        <taxon>Viridiplantae</taxon>
        <taxon>Streptophyta</taxon>
        <taxon>Embryophyta</taxon>
        <taxon>Tracheophyta</taxon>
        <taxon>Spermatophyta</taxon>
        <taxon>Magnoliopsida</taxon>
        <taxon>eudicotyledons</taxon>
        <taxon>Gunneridae</taxon>
        <taxon>Pentapetalae</taxon>
        <taxon>rosids</taxon>
        <taxon>malvids</taxon>
        <taxon>Sapindales</taxon>
        <taxon>Rutaceae</taxon>
        <taxon>Aurantioideae</taxon>
        <taxon>Citrus</taxon>
    </lineage>
</organism>
<gene>
    <name evidence="1" type="ORF">CUMW_289850</name>
</gene>
<reference evidence="1 2" key="1">
    <citation type="journal article" date="2017" name="Front. Genet.">
        <title>Draft sequencing of the heterozygous diploid genome of Satsuma (Citrus unshiu Marc.) using a hybrid assembly approach.</title>
        <authorList>
            <person name="Shimizu T."/>
            <person name="Tanizawa Y."/>
            <person name="Mochizuki T."/>
            <person name="Nagasaki H."/>
            <person name="Yoshioka T."/>
            <person name="Toyoda A."/>
            <person name="Fujiyama A."/>
            <person name="Kaminuma E."/>
            <person name="Nakamura Y."/>
        </authorList>
    </citation>
    <scope>NUCLEOTIDE SEQUENCE [LARGE SCALE GENOMIC DNA]</scope>
    <source>
        <strain evidence="2">cv. Miyagawa wase</strain>
    </source>
</reference>
<evidence type="ECO:0000313" key="2">
    <source>
        <dbReference type="Proteomes" id="UP000236630"/>
    </source>
</evidence>
<dbReference type="Proteomes" id="UP000236630">
    <property type="component" value="Unassembled WGS sequence"/>
</dbReference>
<protein>
    <submittedName>
        <fullName evidence="1">Uncharacterized protein</fullName>
    </submittedName>
</protein>
<name>A0A2H5QY37_CITUN</name>
<sequence>MMIWDSVCLIKHRIQLSQNLFSSYFFPVFVLLECRTQLSGIAQFLFLF</sequence>
<evidence type="ECO:0000313" key="1">
    <source>
        <dbReference type="EMBL" id="GAY69513.1"/>
    </source>
</evidence>